<keyword evidence="4" id="KW-1185">Reference proteome</keyword>
<proteinExistence type="predicted"/>
<reference evidence="3 4" key="1">
    <citation type="journal article" date="2024" name="Nat. Commun.">
        <title>Phylogenomics reveals the evolutionary origins of lichenization in chlorophyte algae.</title>
        <authorList>
            <person name="Puginier C."/>
            <person name="Libourel C."/>
            <person name="Otte J."/>
            <person name="Skaloud P."/>
            <person name="Haon M."/>
            <person name="Grisel S."/>
            <person name="Petersen M."/>
            <person name="Berrin J.G."/>
            <person name="Delaux P.M."/>
            <person name="Dal Grande F."/>
            <person name="Keller J."/>
        </authorList>
    </citation>
    <scope>NUCLEOTIDE SEQUENCE [LARGE SCALE GENOMIC DNA]</scope>
    <source>
        <strain evidence="3 4">SAG 2043</strain>
    </source>
</reference>
<dbReference type="Proteomes" id="UP001489004">
    <property type="component" value="Unassembled WGS sequence"/>
</dbReference>
<keyword evidence="2" id="KW-1133">Transmembrane helix</keyword>
<comment type="caution">
    <text evidence="3">The sequence shown here is derived from an EMBL/GenBank/DDBJ whole genome shotgun (WGS) entry which is preliminary data.</text>
</comment>
<sequence>MDQRADFESSRQASGRDAGPSARHAPGPNHTSRRNSGSSVVVSMPPMPNPAPTSTRQVWVTGVLALTLFWCFLSLLALASIGGRNLPSDTLEEQELRESFVHDFEHDATEHSLNGSSNVTKHIHMPFSDAALTHKKRKKAEPRNGTTSGSPASTGPRHD</sequence>
<dbReference type="EMBL" id="JALJOR010000005">
    <property type="protein sequence ID" value="KAK9816614.1"/>
    <property type="molecule type" value="Genomic_DNA"/>
</dbReference>
<feature type="transmembrane region" description="Helical" evidence="2">
    <location>
        <begin position="58"/>
        <end position="79"/>
    </location>
</feature>
<feature type="region of interest" description="Disordered" evidence="1">
    <location>
        <begin position="1"/>
        <end position="54"/>
    </location>
</feature>
<evidence type="ECO:0000256" key="1">
    <source>
        <dbReference type="SAM" id="MobiDB-lite"/>
    </source>
</evidence>
<gene>
    <name evidence="3" type="ORF">WJX72_002755</name>
</gene>
<evidence type="ECO:0000313" key="4">
    <source>
        <dbReference type="Proteomes" id="UP001489004"/>
    </source>
</evidence>
<protein>
    <submittedName>
        <fullName evidence="3">Uncharacterized protein</fullName>
    </submittedName>
</protein>
<organism evidence="3 4">
    <name type="scientific">[Myrmecia] bisecta</name>
    <dbReference type="NCBI Taxonomy" id="41462"/>
    <lineage>
        <taxon>Eukaryota</taxon>
        <taxon>Viridiplantae</taxon>
        <taxon>Chlorophyta</taxon>
        <taxon>core chlorophytes</taxon>
        <taxon>Trebouxiophyceae</taxon>
        <taxon>Trebouxiales</taxon>
        <taxon>Trebouxiaceae</taxon>
        <taxon>Myrmecia</taxon>
    </lineage>
</organism>
<name>A0AAW1Q8G1_9CHLO</name>
<feature type="compositionally biased region" description="Polar residues" evidence="1">
    <location>
        <begin position="144"/>
        <end position="153"/>
    </location>
</feature>
<feature type="region of interest" description="Disordered" evidence="1">
    <location>
        <begin position="131"/>
        <end position="159"/>
    </location>
</feature>
<evidence type="ECO:0000313" key="3">
    <source>
        <dbReference type="EMBL" id="KAK9816614.1"/>
    </source>
</evidence>
<accession>A0AAW1Q8G1</accession>
<keyword evidence="2" id="KW-0812">Transmembrane</keyword>
<evidence type="ECO:0000256" key="2">
    <source>
        <dbReference type="SAM" id="Phobius"/>
    </source>
</evidence>
<keyword evidence="2" id="KW-0472">Membrane</keyword>
<dbReference type="AlphaFoldDB" id="A0AAW1Q8G1"/>